<gene>
    <name evidence="1" type="ORF">CLV43_108309</name>
</gene>
<comment type="caution">
    <text evidence="1">The sequence shown here is derived from an EMBL/GenBank/DDBJ whole genome shotgun (WGS) entry which is preliminary data.</text>
</comment>
<keyword evidence="2" id="KW-1185">Reference proteome</keyword>
<accession>A0A2T0SZT8</accession>
<proteinExistence type="predicted"/>
<dbReference type="AlphaFoldDB" id="A0A2T0SZT8"/>
<name>A0A2T0SZT8_9PSEU</name>
<evidence type="ECO:0000313" key="2">
    <source>
        <dbReference type="Proteomes" id="UP000239494"/>
    </source>
</evidence>
<dbReference type="OrthoDB" id="5326335at2"/>
<organism evidence="1 2">
    <name type="scientific">Umezawaea tangerina</name>
    <dbReference type="NCBI Taxonomy" id="84725"/>
    <lineage>
        <taxon>Bacteria</taxon>
        <taxon>Bacillati</taxon>
        <taxon>Actinomycetota</taxon>
        <taxon>Actinomycetes</taxon>
        <taxon>Pseudonocardiales</taxon>
        <taxon>Pseudonocardiaceae</taxon>
        <taxon>Umezawaea</taxon>
    </lineage>
</organism>
<reference evidence="1 2" key="1">
    <citation type="submission" date="2018-03" db="EMBL/GenBank/DDBJ databases">
        <title>Genomic Encyclopedia of Archaeal and Bacterial Type Strains, Phase II (KMG-II): from individual species to whole genera.</title>
        <authorList>
            <person name="Goeker M."/>
        </authorList>
    </citation>
    <scope>NUCLEOTIDE SEQUENCE [LARGE SCALE GENOMIC DNA]</scope>
    <source>
        <strain evidence="1 2">DSM 44720</strain>
    </source>
</reference>
<dbReference type="InterPro" id="IPR036736">
    <property type="entry name" value="ACP-like_sf"/>
</dbReference>
<dbReference type="Gene3D" id="1.10.1200.10">
    <property type="entry name" value="ACP-like"/>
    <property type="match status" value="1"/>
</dbReference>
<sequence>MSLTDSTAFEDRLTAAFRAGLDLPADADATALTFGGHPHWDSLGHMSLVTTIEEAFAVELSEDDVMAIDSYASAAAVLKAVVPVVP</sequence>
<evidence type="ECO:0000313" key="1">
    <source>
        <dbReference type="EMBL" id="PRY38909.1"/>
    </source>
</evidence>
<protein>
    <submittedName>
        <fullName evidence="1">Acyl carrier protein</fullName>
    </submittedName>
</protein>
<dbReference type="Proteomes" id="UP000239494">
    <property type="component" value="Unassembled WGS sequence"/>
</dbReference>
<dbReference type="SUPFAM" id="SSF47336">
    <property type="entry name" value="ACP-like"/>
    <property type="match status" value="1"/>
</dbReference>
<dbReference type="EMBL" id="PVTF01000008">
    <property type="protein sequence ID" value="PRY38909.1"/>
    <property type="molecule type" value="Genomic_DNA"/>
</dbReference>